<sequence>MIDLILSAVQAIMQVMTIVFIGATLAYYDYIDNDQQRWLSRLNMIFFTPCLLFTNIASVVSLEKLLDLWPIPAFYITFIFISWVLCQLLMPLFKVEMQHRRFVLACVLFSNTNSLPVAIMSGLAVSESGKSLYFYTDDTQATVSARGISYILFFGLFSNLLRWSYGFSLLRRTSKDEEEIVDVHTSDTFSQSNQNSYGSISATETSEKGTHRLIKKLMRTIQQSMSPPLLAAILAFLVGLCRPLKHLLYSKDSFLYGSLTHAIQSCGKASVPIVLICLGAQLKMIRETQATASHEIHKTVRATIFIRMFLAPLCAILSVFIFGCLGQPYLELAGDPVFLVAIIIAGCTPTSINLAQITQANRVFQDEMLHVLFWSYGVACIPVCIAVVFAALFIVKHLAT</sequence>
<dbReference type="Proteomes" id="UP000242414">
    <property type="component" value="Unassembled WGS sequence"/>
</dbReference>
<evidence type="ECO:0000313" key="6">
    <source>
        <dbReference type="EMBL" id="ORE08326.1"/>
    </source>
</evidence>
<evidence type="ECO:0000256" key="4">
    <source>
        <dbReference type="ARBA" id="ARBA00023136"/>
    </source>
</evidence>
<evidence type="ECO:0000256" key="3">
    <source>
        <dbReference type="ARBA" id="ARBA00022989"/>
    </source>
</evidence>
<dbReference type="PANTHER" id="PTHR31794:SF2">
    <property type="entry name" value="AUXIN EFFLUX TRANSPORTER FAMILY PROTEIN (EUROFUNG)"/>
    <property type="match status" value="1"/>
</dbReference>
<dbReference type="VEuPathDB" id="FungiDB:BCV72DRAFT_91697"/>
<feature type="transmembrane region" description="Helical" evidence="5">
    <location>
        <begin position="369"/>
        <end position="395"/>
    </location>
</feature>
<dbReference type="GO" id="GO:0055085">
    <property type="term" value="P:transmembrane transport"/>
    <property type="evidence" value="ECO:0007669"/>
    <property type="project" value="InterPro"/>
</dbReference>
<feature type="transmembrane region" description="Helical" evidence="5">
    <location>
        <begin position="336"/>
        <end position="357"/>
    </location>
</feature>
<dbReference type="GO" id="GO:0005783">
    <property type="term" value="C:endoplasmic reticulum"/>
    <property type="evidence" value="ECO:0007669"/>
    <property type="project" value="TreeGrafter"/>
</dbReference>
<feature type="transmembrane region" description="Helical" evidence="5">
    <location>
        <begin position="102"/>
        <end position="125"/>
    </location>
</feature>
<feature type="transmembrane region" description="Helical" evidence="5">
    <location>
        <begin position="42"/>
        <end position="62"/>
    </location>
</feature>
<feature type="transmembrane region" description="Helical" evidence="5">
    <location>
        <begin position="145"/>
        <end position="165"/>
    </location>
</feature>
<dbReference type="AlphaFoldDB" id="A0A1X0R8N8"/>
<feature type="transmembrane region" description="Helical" evidence="5">
    <location>
        <begin position="305"/>
        <end position="330"/>
    </location>
</feature>
<protein>
    <submittedName>
        <fullName evidence="6">Auxin efflux carrier</fullName>
    </submittedName>
</protein>
<evidence type="ECO:0000256" key="1">
    <source>
        <dbReference type="ARBA" id="ARBA00004141"/>
    </source>
</evidence>
<keyword evidence="3 5" id="KW-1133">Transmembrane helix</keyword>
<dbReference type="PANTHER" id="PTHR31794">
    <property type="entry name" value="AUXIN EFFLUX TRANSPORTER FAMILY PROTEIN (EUROFUNG)"/>
    <property type="match status" value="1"/>
</dbReference>
<gene>
    <name evidence="6" type="ORF">BCV72DRAFT_91697</name>
</gene>
<organism evidence="6">
    <name type="scientific">Rhizopus microsporus var. microsporus</name>
    <dbReference type="NCBI Taxonomy" id="86635"/>
    <lineage>
        <taxon>Eukaryota</taxon>
        <taxon>Fungi</taxon>
        <taxon>Fungi incertae sedis</taxon>
        <taxon>Mucoromycota</taxon>
        <taxon>Mucoromycotina</taxon>
        <taxon>Mucoromycetes</taxon>
        <taxon>Mucorales</taxon>
        <taxon>Mucorineae</taxon>
        <taxon>Rhizopodaceae</taxon>
        <taxon>Rhizopus</taxon>
    </lineage>
</organism>
<keyword evidence="2 5" id="KW-0812">Transmembrane</keyword>
<reference evidence="6" key="1">
    <citation type="journal article" date="2016" name="Proc. Natl. Acad. Sci. U.S.A.">
        <title>Lipid metabolic changes in an early divergent fungus govern the establishment of a mutualistic symbiosis with endobacteria.</title>
        <authorList>
            <person name="Lastovetsky O.A."/>
            <person name="Gaspar M.L."/>
            <person name="Mondo S.J."/>
            <person name="LaButti K.M."/>
            <person name="Sandor L."/>
            <person name="Grigoriev I.V."/>
            <person name="Henry S.A."/>
            <person name="Pawlowska T.E."/>
        </authorList>
    </citation>
    <scope>NUCLEOTIDE SEQUENCE [LARGE SCALE GENOMIC DNA]</scope>
    <source>
        <strain evidence="6">ATCC 52814</strain>
    </source>
</reference>
<comment type="subcellular location">
    <subcellularLocation>
        <location evidence="1">Membrane</location>
        <topology evidence="1">Multi-pass membrane protein</topology>
    </subcellularLocation>
</comment>
<proteinExistence type="predicted"/>
<dbReference type="GO" id="GO:0016020">
    <property type="term" value="C:membrane"/>
    <property type="evidence" value="ECO:0007669"/>
    <property type="project" value="UniProtKB-SubCell"/>
</dbReference>
<feature type="transmembrane region" description="Helical" evidence="5">
    <location>
        <begin position="68"/>
        <end position="90"/>
    </location>
</feature>
<dbReference type="OrthoDB" id="191139at2759"/>
<evidence type="ECO:0000256" key="2">
    <source>
        <dbReference type="ARBA" id="ARBA00022692"/>
    </source>
</evidence>
<keyword evidence="4 5" id="KW-0472">Membrane</keyword>
<dbReference type="EMBL" id="KV921890">
    <property type="protein sequence ID" value="ORE08326.1"/>
    <property type="molecule type" value="Genomic_DNA"/>
</dbReference>
<feature type="transmembrane region" description="Helical" evidence="5">
    <location>
        <begin position="12"/>
        <end position="30"/>
    </location>
</feature>
<evidence type="ECO:0000256" key="5">
    <source>
        <dbReference type="SAM" id="Phobius"/>
    </source>
</evidence>
<name>A0A1X0R8N8_RHIZD</name>
<dbReference type="Pfam" id="PF03547">
    <property type="entry name" value="Mem_trans"/>
    <property type="match status" value="1"/>
</dbReference>
<dbReference type="InterPro" id="IPR004776">
    <property type="entry name" value="Mem_transp_PIN-like"/>
</dbReference>
<accession>A0A1X0R8N8</accession>